<evidence type="ECO:0000313" key="2">
    <source>
        <dbReference type="EMBL" id="MBR7836243.1"/>
    </source>
</evidence>
<dbReference type="RefSeq" id="WP_212530724.1">
    <property type="nucleotide sequence ID" value="NZ_JAGSOG010000132.1"/>
</dbReference>
<sequence>MSVEPVQNEPIRRYDAGPQPLGQTRAARPGLPRPGHGAVFMYCDRHGNWSANWADDYPEPDSAGARHGIVYFEGEGTYDEVETWARAQPAQAWYVAYPACAVPGCPPDKMIGYQPLPPIS</sequence>
<evidence type="ECO:0000256" key="1">
    <source>
        <dbReference type="SAM" id="MobiDB-lite"/>
    </source>
</evidence>
<keyword evidence="3" id="KW-1185">Reference proteome</keyword>
<proteinExistence type="predicted"/>
<dbReference type="Proteomes" id="UP000675781">
    <property type="component" value="Unassembled WGS sequence"/>
</dbReference>
<accession>A0A941ES93</accession>
<organism evidence="2 3">
    <name type="scientific">Actinospica durhamensis</name>
    <dbReference type="NCBI Taxonomy" id="1508375"/>
    <lineage>
        <taxon>Bacteria</taxon>
        <taxon>Bacillati</taxon>
        <taxon>Actinomycetota</taxon>
        <taxon>Actinomycetes</taxon>
        <taxon>Catenulisporales</taxon>
        <taxon>Actinospicaceae</taxon>
        <taxon>Actinospica</taxon>
    </lineage>
</organism>
<feature type="region of interest" description="Disordered" evidence="1">
    <location>
        <begin position="1"/>
        <end position="34"/>
    </location>
</feature>
<evidence type="ECO:0000313" key="3">
    <source>
        <dbReference type="Proteomes" id="UP000675781"/>
    </source>
</evidence>
<dbReference type="EMBL" id="JAGSOG010000132">
    <property type="protein sequence ID" value="MBR7836243.1"/>
    <property type="molecule type" value="Genomic_DNA"/>
</dbReference>
<dbReference type="AlphaFoldDB" id="A0A941ES93"/>
<comment type="caution">
    <text evidence="2">The sequence shown here is derived from an EMBL/GenBank/DDBJ whole genome shotgun (WGS) entry which is preliminary data.</text>
</comment>
<gene>
    <name evidence="2" type="ORF">KDL01_23395</name>
</gene>
<name>A0A941ES93_9ACTN</name>
<reference evidence="2" key="1">
    <citation type="submission" date="2021-04" db="EMBL/GenBank/DDBJ databases">
        <title>Genome based classification of Actinospica acidithermotolerans sp. nov., an actinobacterium isolated from an Indonesian hot spring.</title>
        <authorList>
            <person name="Kusuma A.B."/>
            <person name="Putra K.E."/>
            <person name="Nafisah S."/>
            <person name="Loh J."/>
            <person name="Nouioui I."/>
            <person name="Goodfellow M."/>
        </authorList>
    </citation>
    <scope>NUCLEOTIDE SEQUENCE</scope>
    <source>
        <strain evidence="2">CSCA 57</strain>
    </source>
</reference>
<protein>
    <submittedName>
        <fullName evidence="2">Uncharacterized protein</fullName>
    </submittedName>
</protein>